<evidence type="ECO:0000313" key="3">
    <source>
        <dbReference type="Proteomes" id="UP000681341"/>
    </source>
</evidence>
<feature type="chain" id="PRO_5047368493" evidence="1">
    <location>
        <begin position="43"/>
        <end position="141"/>
    </location>
</feature>
<organism evidence="2 3">
    <name type="scientific">Glycomyces niveus</name>
    <dbReference type="NCBI Taxonomy" id="2820287"/>
    <lineage>
        <taxon>Bacteria</taxon>
        <taxon>Bacillati</taxon>
        <taxon>Actinomycetota</taxon>
        <taxon>Actinomycetes</taxon>
        <taxon>Glycomycetales</taxon>
        <taxon>Glycomycetaceae</taxon>
        <taxon>Glycomyces</taxon>
    </lineage>
</organism>
<evidence type="ECO:0000313" key="2">
    <source>
        <dbReference type="EMBL" id="MBO3732195.1"/>
    </source>
</evidence>
<dbReference type="EMBL" id="JAGFNP010000002">
    <property type="protein sequence ID" value="MBO3732195.1"/>
    <property type="molecule type" value="Genomic_DNA"/>
</dbReference>
<name>A0ABS3U092_9ACTN</name>
<dbReference type="Pfam" id="PF03995">
    <property type="entry name" value="Inhibitor_I36"/>
    <property type="match status" value="1"/>
</dbReference>
<protein>
    <submittedName>
        <fullName evidence="2">Peptidase inhibitor family I36 protein</fullName>
    </submittedName>
</protein>
<dbReference type="Proteomes" id="UP000681341">
    <property type="component" value="Unassembled WGS sequence"/>
</dbReference>
<comment type="caution">
    <text evidence="2">The sequence shown here is derived from an EMBL/GenBank/DDBJ whole genome shotgun (WGS) entry which is preliminary data.</text>
</comment>
<keyword evidence="3" id="KW-1185">Reference proteome</keyword>
<dbReference type="Gene3D" id="2.60.20.10">
    <property type="entry name" value="Crystallins"/>
    <property type="match status" value="1"/>
</dbReference>
<reference evidence="2 3" key="1">
    <citation type="submission" date="2021-03" db="EMBL/GenBank/DDBJ databases">
        <title>Glycomyces sp. nov., a novel actinomycete isolated from soil.</title>
        <authorList>
            <person name="Yang X."/>
            <person name="Xu X."/>
        </authorList>
    </citation>
    <scope>NUCLEOTIDE SEQUENCE [LARGE SCALE GENOMIC DNA]</scope>
    <source>
        <strain evidence="2 3">NEAU-S30</strain>
    </source>
</reference>
<gene>
    <name evidence="2" type="ORF">J5V16_05115</name>
</gene>
<feature type="signal peptide" evidence="1">
    <location>
        <begin position="1"/>
        <end position="42"/>
    </location>
</feature>
<accession>A0ABS3U092</accession>
<evidence type="ECO:0000256" key="1">
    <source>
        <dbReference type="SAM" id="SignalP"/>
    </source>
</evidence>
<dbReference type="RefSeq" id="WP_208494977.1">
    <property type="nucleotide sequence ID" value="NZ_JAGFNP010000002.1"/>
</dbReference>
<keyword evidence="1" id="KW-0732">Signal</keyword>
<sequence>MTKGELRMRKNPQATANTRRLTYLAPALAAAAILAAATPATAAPADTTTAGECPFTDTLCLFEGDNYTGERFTVSSLVEPGTCVSLVDHGWAGRVNSAINTNDNAAALFPNDDCGGGPYLVPGNSAIPDLGIQPLSVWVPA</sequence>
<proteinExistence type="predicted"/>